<evidence type="ECO:0000313" key="2">
    <source>
        <dbReference type="EMBL" id="MEJ2905105.1"/>
    </source>
</evidence>
<proteinExistence type="predicted"/>
<feature type="transmembrane region" description="Helical" evidence="1">
    <location>
        <begin position="82"/>
        <end position="100"/>
    </location>
</feature>
<evidence type="ECO:0000256" key="1">
    <source>
        <dbReference type="SAM" id="Phobius"/>
    </source>
</evidence>
<keyword evidence="1" id="KW-0472">Membrane</keyword>
<evidence type="ECO:0000313" key="3">
    <source>
        <dbReference type="Proteomes" id="UP001378956"/>
    </source>
</evidence>
<dbReference type="RefSeq" id="WP_337717632.1">
    <property type="nucleotide sequence ID" value="NZ_JBBEUB010000009.1"/>
</dbReference>
<keyword evidence="1" id="KW-1133">Transmembrane helix</keyword>
<accession>A0ABU8NS61</accession>
<dbReference type="EMBL" id="JBBEUB010000009">
    <property type="protein sequence ID" value="MEJ2905105.1"/>
    <property type="molecule type" value="Genomic_DNA"/>
</dbReference>
<dbReference type="Proteomes" id="UP001378956">
    <property type="component" value="Unassembled WGS sequence"/>
</dbReference>
<gene>
    <name evidence="2" type="ORF">WAE58_21850</name>
</gene>
<reference evidence="2 3" key="1">
    <citation type="submission" date="2024-03" db="EMBL/GenBank/DDBJ databases">
        <title>Sequence of Lycoming College Course Isolates.</title>
        <authorList>
            <person name="Plotts O."/>
            <person name="Newman J."/>
        </authorList>
    </citation>
    <scope>NUCLEOTIDE SEQUENCE [LARGE SCALE GENOMIC DNA]</scope>
    <source>
        <strain evidence="2 3">CJB-3</strain>
    </source>
</reference>
<keyword evidence="1" id="KW-0812">Transmembrane</keyword>
<comment type="caution">
    <text evidence="2">The sequence shown here is derived from an EMBL/GenBank/DDBJ whole genome shotgun (WGS) entry which is preliminary data.</text>
</comment>
<feature type="transmembrane region" description="Helical" evidence="1">
    <location>
        <begin position="52"/>
        <end position="70"/>
    </location>
</feature>
<keyword evidence="3" id="KW-1185">Reference proteome</keyword>
<sequence>MKRLFCEFILVGDHSVGLKDRFIYMGLILIKIAPFAFVLDLFNWWIKENKQFGTFICIALLLNMIVGLVTHIKNNSFNFPSFLGRNAIMIFVVCVVYVMLEMLRYTAGNNIIGEVFKILIQVTTLMYPTSKVFKNCYILSNGKYPPEFIMQRLYNFEKNGDLNAFFKTKSNENENNITD</sequence>
<name>A0ABU8NS61_9SPHI</name>
<organism evidence="2 3">
    <name type="scientific">Pedobacter panaciterrae</name>
    <dbReference type="NCBI Taxonomy" id="363849"/>
    <lineage>
        <taxon>Bacteria</taxon>
        <taxon>Pseudomonadati</taxon>
        <taxon>Bacteroidota</taxon>
        <taxon>Sphingobacteriia</taxon>
        <taxon>Sphingobacteriales</taxon>
        <taxon>Sphingobacteriaceae</taxon>
        <taxon>Pedobacter</taxon>
    </lineage>
</organism>
<evidence type="ECO:0008006" key="4">
    <source>
        <dbReference type="Google" id="ProtNLM"/>
    </source>
</evidence>
<protein>
    <recommendedName>
        <fullName evidence="4">Bacteriophage holin family protein</fullName>
    </recommendedName>
</protein>
<feature type="transmembrane region" description="Helical" evidence="1">
    <location>
        <begin position="22"/>
        <end position="45"/>
    </location>
</feature>